<comment type="caution">
    <text evidence="2">The sequence shown here is derived from an EMBL/GenBank/DDBJ whole genome shotgun (WGS) entry which is preliminary data.</text>
</comment>
<dbReference type="OMA" id="STWTEPC"/>
<dbReference type="OrthoDB" id="754109at2759"/>
<evidence type="ECO:0000313" key="2">
    <source>
        <dbReference type="EMBL" id="KAF8395186.1"/>
    </source>
</evidence>
<dbReference type="EMBL" id="JABCRI010000013">
    <property type="protein sequence ID" value="KAF8395186.1"/>
    <property type="molecule type" value="Genomic_DNA"/>
</dbReference>
<evidence type="ECO:0000256" key="1">
    <source>
        <dbReference type="SAM" id="SignalP"/>
    </source>
</evidence>
<keyword evidence="1" id="KW-0732">Signal</keyword>
<organism evidence="2 3">
    <name type="scientific">Tetracentron sinense</name>
    <name type="common">Spur-leaf</name>
    <dbReference type="NCBI Taxonomy" id="13715"/>
    <lineage>
        <taxon>Eukaryota</taxon>
        <taxon>Viridiplantae</taxon>
        <taxon>Streptophyta</taxon>
        <taxon>Embryophyta</taxon>
        <taxon>Tracheophyta</taxon>
        <taxon>Spermatophyta</taxon>
        <taxon>Magnoliopsida</taxon>
        <taxon>Trochodendrales</taxon>
        <taxon>Trochodendraceae</taxon>
        <taxon>Tetracentron</taxon>
    </lineage>
</organism>
<dbReference type="PANTHER" id="PTHR37078:SF6">
    <property type="entry name" value="NODULE CYSTEINE-RICH (NCR) SECRETED PEPTIDE"/>
    <property type="match status" value="1"/>
</dbReference>
<protein>
    <submittedName>
        <fullName evidence="2">Uncharacterized protein</fullName>
    </submittedName>
</protein>
<reference evidence="2 3" key="1">
    <citation type="submission" date="2020-04" db="EMBL/GenBank/DDBJ databases">
        <title>Plant Genome Project.</title>
        <authorList>
            <person name="Zhang R.-G."/>
        </authorList>
    </citation>
    <scope>NUCLEOTIDE SEQUENCE [LARGE SCALE GENOMIC DNA]</scope>
    <source>
        <strain evidence="2">YNK0</strain>
        <tissue evidence="2">Leaf</tissue>
    </source>
</reference>
<name>A0A834YYQ3_TETSI</name>
<dbReference type="AlphaFoldDB" id="A0A834YYQ3"/>
<dbReference type="Proteomes" id="UP000655225">
    <property type="component" value="Unassembled WGS sequence"/>
</dbReference>
<accession>A0A834YYQ3</accession>
<feature type="chain" id="PRO_5032854527" evidence="1">
    <location>
        <begin position="26"/>
        <end position="79"/>
    </location>
</feature>
<gene>
    <name evidence="2" type="ORF">HHK36_019128</name>
</gene>
<feature type="signal peptide" evidence="1">
    <location>
        <begin position="1"/>
        <end position="25"/>
    </location>
</feature>
<sequence length="79" mass="8777">MDLSKRFVLLLLLLMIAAISQKARCAEARPLSLLPQERYTKMIATLGIVCKCCDGVGDECTTTWDASCSKLQCLPWKLV</sequence>
<keyword evidence="3" id="KW-1185">Reference proteome</keyword>
<dbReference type="PANTHER" id="PTHR37078">
    <property type="entry name" value="NODULE CYSTEINE-RICH (NCR) SECRETED PEPTIDE"/>
    <property type="match status" value="1"/>
</dbReference>
<evidence type="ECO:0000313" key="3">
    <source>
        <dbReference type="Proteomes" id="UP000655225"/>
    </source>
</evidence>
<proteinExistence type="predicted"/>